<evidence type="ECO:0000259" key="10">
    <source>
        <dbReference type="PROSITE" id="PS50112"/>
    </source>
</evidence>
<keyword evidence="13" id="KW-1185">Reference proteome</keyword>
<dbReference type="InterPro" id="IPR036097">
    <property type="entry name" value="HisK_dim/P_sf"/>
</dbReference>
<evidence type="ECO:0000256" key="4">
    <source>
        <dbReference type="ARBA" id="ARBA00022679"/>
    </source>
</evidence>
<dbReference type="InterPro" id="IPR004358">
    <property type="entry name" value="Sig_transdc_His_kin-like_C"/>
</dbReference>
<evidence type="ECO:0000313" key="12">
    <source>
        <dbReference type="EMBL" id="SEH30981.1"/>
    </source>
</evidence>
<dbReference type="Pfam" id="PF13426">
    <property type="entry name" value="PAS_9"/>
    <property type="match status" value="1"/>
</dbReference>
<feature type="domain" description="Histidine kinase" evidence="9">
    <location>
        <begin position="413"/>
        <end position="656"/>
    </location>
</feature>
<dbReference type="CDD" id="cd00082">
    <property type="entry name" value="HisKA"/>
    <property type="match status" value="1"/>
</dbReference>
<sequence>MTRSGPFGSSARSLDGEEVSALFCGSRAEILAELDCLTWQREMLPDGTIRYPWISDKTARTLGFAREILTVTADGALGGIHWADRDTYLAAIRESARTLTPCRLDFRVITASDETRWLRESSRPRRAADGRIVWDGGWLDNTRQVRAEFHHQTLMDHAQDCIFILSNDDRVTWCNSAARRSFGLGPDEGPGLPFADLIEPGAPSPVALAAADPDAPDRPIENEMMGRRRDGSRFPFDMTVSELRSDGRLSLIVIGRDITRRRDAERKLAESERRLRLTFVTAALGIVVVTMDGTIRFCNPAFESMANDGESSLLGTNLRSFIPDELLPPPSRIPPAGMSFALLCSPRLADGVERHWRMTGTRYPAAPDEPEPSLLFFIEDVTEPTRIVHERRQLELLLNEGQKLEALGRLAGGIAHELNNMLGPILMGAEMIARTATLDERNAERCGRIIDAAKNSRDIVRNVLAYCRKESKILQPVDLVRVFDDFTAMAASTLPPSIKVERRREIDSATIIGDAGQLQQVLLNLVNNARDAMEGHGTLTLSLIALDPAALAALIAAGRDRRSETNSADPPLNPLSTLSPTAHYVKISIADTGSGMDAATVARIFDPFFTTKPVGQGTGLGLSVVQNLIKGMGGVVSVESDPGAGSIFRVVLPIAETEMAVATI</sequence>
<dbReference type="InterPro" id="IPR003661">
    <property type="entry name" value="HisK_dim/P_dom"/>
</dbReference>
<dbReference type="Pfam" id="PF08447">
    <property type="entry name" value="PAS_3"/>
    <property type="match status" value="1"/>
</dbReference>
<dbReference type="Proteomes" id="UP000182983">
    <property type="component" value="Unassembled WGS sequence"/>
</dbReference>
<dbReference type="SUPFAM" id="SSF55874">
    <property type="entry name" value="ATPase domain of HSP90 chaperone/DNA topoisomerase II/histidine kinase"/>
    <property type="match status" value="1"/>
</dbReference>
<reference evidence="13" key="1">
    <citation type="submission" date="2016-10" db="EMBL/GenBank/DDBJ databases">
        <authorList>
            <person name="Varghese N."/>
            <person name="Submissions S."/>
        </authorList>
    </citation>
    <scope>NUCLEOTIDE SEQUENCE [LARGE SCALE GENOMIC DNA]</scope>
    <source>
        <strain evidence="13">DSM 13234</strain>
    </source>
</reference>
<evidence type="ECO:0000256" key="1">
    <source>
        <dbReference type="ARBA" id="ARBA00000085"/>
    </source>
</evidence>
<dbReference type="InterPro" id="IPR035965">
    <property type="entry name" value="PAS-like_dom_sf"/>
</dbReference>
<dbReference type="Gene3D" id="3.30.565.10">
    <property type="entry name" value="Histidine kinase-like ATPase, C-terminal domain"/>
    <property type="match status" value="1"/>
</dbReference>
<dbReference type="EMBL" id="FNWO01000003">
    <property type="protein sequence ID" value="SEH30981.1"/>
    <property type="molecule type" value="Genomic_DNA"/>
</dbReference>
<dbReference type="Pfam" id="PF02518">
    <property type="entry name" value="HATPase_c"/>
    <property type="match status" value="1"/>
</dbReference>
<keyword evidence="8" id="KW-0902">Two-component regulatory system</keyword>
<dbReference type="AlphaFoldDB" id="A0A1H6H5I2"/>
<evidence type="ECO:0000259" key="11">
    <source>
        <dbReference type="PROSITE" id="PS50113"/>
    </source>
</evidence>
<name>A0A1H6H5I2_MAGFU</name>
<evidence type="ECO:0000256" key="6">
    <source>
        <dbReference type="ARBA" id="ARBA00022777"/>
    </source>
</evidence>
<keyword evidence="3" id="KW-0597">Phosphoprotein</keyword>
<dbReference type="InterPro" id="IPR013655">
    <property type="entry name" value="PAS_fold_3"/>
</dbReference>
<keyword evidence="4" id="KW-0808">Transferase</keyword>
<keyword evidence="7" id="KW-0067">ATP-binding</keyword>
<dbReference type="GO" id="GO:0000155">
    <property type="term" value="F:phosphorelay sensor kinase activity"/>
    <property type="evidence" value="ECO:0007669"/>
    <property type="project" value="InterPro"/>
</dbReference>
<organism evidence="12 13">
    <name type="scientific">Magnetospirillum fulvum</name>
    <name type="common">Rhodospirillum fulvum</name>
    <dbReference type="NCBI Taxonomy" id="1082"/>
    <lineage>
        <taxon>Bacteria</taxon>
        <taxon>Pseudomonadati</taxon>
        <taxon>Pseudomonadota</taxon>
        <taxon>Alphaproteobacteria</taxon>
        <taxon>Rhodospirillales</taxon>
        <taxon>Rhodospirillaceae</taxon>
        <taxon>Magnetospirillum</taxon>
    </lineage>
</organism>
<gene>
    <name evidence="12" type="ORF">SAMN04244559_01033</name>
</gene>
<dbReference type="PANTHER" id="PTHR43065">
    <property type="entry name" value="SENSOR HISTIDINE KINASE"/>
    <property type="match status" value="1"/>
</dbReference>
<comment type="catalytic activity">
    <reaction evidence="1">
        <text>ATP + protein L-histidine = ADP + protein N-phospho-L-histidine.</text>
        <dbReference type="EC" id="2.7.13.3"/>
    </reaction>
</comment>
<dbReference type="EC" id="2.7.13.3" evidence="2"/>
<dbReference type="PRINTS" id="PR00344">
    <property type="entry name" value="BCTRLSENSOR"/>
</dbReference>
<dbReference type="SUPFAM" id="SSF55785">
    <property type="entry name" value="PYP-like sensor domain (PAS domain)"/>
    <property type="match status" value="3"/>
</dbReference>
<feature type="domain" description="PAS" evidence="10">
    <location>
        <begin position="147"/>
        <end position="200"/>
    </location>
</feature>
<dbReference type="SMART" id="SM00387">
    <property type="entry name" value="HATPase_c"/>
    <property type="match status" value="1"/>
</dbReference>
<evidence type="ECO:0000256" key="3">
    <source>
        <dbReference type="ARBA" id="ARBA00022553"/>
    </source>
</evidence>
<dbReference type="SMART" id="SM00388">
    <property type="entry name" value="HisKA"/>
    <property type="match status" value="1"/>
</dbReference>
<keyword evidence="6" id="KW-0418">Kinase</keyword>
<dbReference type="NCBIfam" id="TIGR00229">
    <property type="entry name" value="sensory_box"/>
    <property type="match status" value="1"/>
</dbReference>
<feature type="domain" description="PAC" evidence="11">
    <location>
        <begin position="218"/>
        <end position="270"/>
    </location>
</feature>
<dbReference type="Gene3D" id="1.10.287.130">
    <property type="match status" value="1"/>
</dbReference>
<dbReference type="PROSITE" id="PS50109">
    <property type="entry name" value="HIS_KIN"/>
    <property type="match status" value="1"/>
</dbReference>
<dbReference type="PANTHER" id="PTHR43065:SF46">
    <property type="entry name" value="C4-DICARBOXYLATE TRANSPORT SENSOR PROTEIN DCTB"/>
    <property type="match status" value="1"/>
</dbReference>
<dbReference type="OrthoDB" id="9796100at2"/>
<dbReference type="SUPFAM" id="SSF47384">
    <property type="entry name" value="Homodimeric domain of signal transducing histidine kinase"/>
    <property type="match status" value="1"/>
</dbReference>
<dbReference type="InterPro" id="IPR036890">
    <property type="entry name" value="HATPase_C_sf"/>
</dbReference>
<dbReference type="PROSITE" id="PS50113">
    <property type="entry name" value="PAC"/>
    <property type="match status" value="1"/>
</dbReference>
<keyword evidence="5" id="KW-0547">Nucleotide-binding</keyword>
<proteinExistence type="predicted"/>
<dbReference type="PROSITE" id="PS50112">
    <property type="entry name" value="PAS"/>
    <property type="match status" value="1"/>
</dbReference>
<accession>A0A1H6H5I2</accession>
<evidence type="ECO:0000256" key="8">
    <source>
        <dbReference type="ARBA" id="ARBA00023012"/>
    </source>
</evidence>
<evidence type="ECO:0000259" key="9">
    <source>
        <dbReference type="PROSITE" id="PS50109"/>
    </source>
</evidence>
<evidence type="ECO:0000256" key="7">
    <source>
        <dbReference type="ARBA" id="ARBA00022840"/>
    </source>
</evidence>
<evidence type="ECO:0000313" key="13">
    <source>
        <dbReference type="Proteomes" id="UP000182983"/>
    </source>
</evidence>
<dbReference type="InterPro" id="IPR003594">
    <property type="entry name" value="HATPase_dom"/>
</dbReference>
<protein>
    <recommendedName>
        <fullName evidence="2">histidine kinase</fullName>
        <ecNumber evidence="2">2.7.13.3</ecNumber>
    </recommendedName>
</protein>
<evidence type="ECO:0000256" key="5">
    <source>
        <dbReference type="ARBA" id="ARBA00022741"/>
    </source>
</evidence>
<evidence type="ECO:0000256" key="2">
    <source>
        <dbReference type="ARBA" id="ARBA00012438"/>
    </source>
</evidence>
<dbReference type="Gene3D" id="3.30.450.20">
    <property type="entry name" value="PAS domain"/>
    <property type="match status" value="3"/>
</dbReference>
<dbReference type="InterPro" id="IPR000014">
    <property type="entry name" value="PAS"/>
</dbReference>
<dbReference type="InterPro" id="IPR005467">
    <property type="entry name" value="His_kinase_dom"/>
</dbReference>
<dbReference type="CDD" id="cd00130">
    <property type="entry name" value="PAS"/>
    <property type="match status" value="3"/>
</dbReference>
<dbReference type="SMART" id="SM00091">
    <property type="entry name" value="PAS"/>
    <property type="match status" value="2"/>
</dbReference>
<dbReference type="RefSeq" id="WP_074766212.1">
    <property type="nucleotide sequence ID" value="NZ_FNWO01000003.1"/>
</dbReference>
<dbReference type="Pfam" id="PF13188">
    <property type="entry name" value="PAS_8"/>
    <property type="match status" value="1"/>
</dbReference>
<dbReference type="InterPro" id="IPR000700">
    <property type="entry name" value="PAS-assoc_C"/>
</dbReference>